<dbReference type="SUPFAM" id="SSF56219">
    <property type="entry name" value="DNase I-like"/>
    <property type="match status" value="1"/>
</dbReference>
<gene>
    <name evidence="2" type="ORF">EBO15_41100</name>
</gene>
<feature type="non-terminal residue" evidence="2">
    <location>
        <position position="1"/>
    </location>
</feature>
<protein>
    <submittedName>
        <fullName evidence="2">Endonuclease/exonuclease/phosphatase</fullName>
    </submittedName>
</protein>
<dbReference type="RefSeq" id="WP_122199857.1">
    <property type="nucleotide sequence ID" value="NZ_RFFG01000173.1"/>
</dbReference>
<keyword evidence="2" id="KW-0269">Exonuclease</keyword>
<dbReference type="GO" id="GO:0004527">
    <property type="term" value="F:exonuclease activity"/>
    <property type="evidence" value="ECO:0007669"/>
    <property type="project" value="UniProtKB-KW"/>
</dbReference>
<evidence type="ECO:0000313" key="3">
    <source>
        <dbReference type="Proteomes" id="UP000282674"/>
    </source>
</evidence>
<evidence type="ECO:0000313" key="2">
    <source>
        <dbReference type="EMBL" id="RMI33892.1"/>
    </source>
</evidence>
<reference evidence="2 3" key="1">
    <citation type="submission" date="2018-10" db="EMBL/GenBank/DDBJ databases">
        <title>Isolation from soil.</title>
        <authorList>
            <person name="Hu J."/>
        </authorList>
    </citation>
    <scope>NUCLEOTIDE SEQUENCE [LARGE SCALE GENOMIC DNA]</scope>
    <source>
        <strain evidence="2 3">NEAU-Ht49</strain>
    </source>
</reference>
<name>A0A3M2L883_9ACTN</name>
<dbReference type="EMBL" id="RFFG01000173">
    <property type="protein sequence ID" value="RMI33892.1"/>
    <property type="molecule type" value="Genomic_DNA"/>
</dbReference>
<evidence type="ECO:0000256" key="1">
    <source>
        <dbReference type="SAM" id="MobiDB-lite"/>
    </source>
</evidence>
<feature type="region of interest" description="Disordered" evidence="1">
    <location>
        <begin position="408"/>
        <end position="434"/>
    </location>
</feature>
<proteinExistence type="predicted"/>
<dbReference type="Proteomes" id="UP000282674">
    <property type="component" value="Unassembled WGS sequence"/>
</dbReference>
<feature type="region of interest" description="Disordered" evidence="1">
    <location>
        <begin position="64"/>
        <end position="85"/>
    </location>
</feature>
<keyword evidence="2" id="KW-0378">Hydrolase</keyword>
<dbReference type="AlphaFoldDB" id="A0A3M2L883"/>
<dbReference type="PANTHER" id="PTHR42834">
    <property type="entry name" value="ENDONUCLEASE/EXONUCLEASE/PHOSPHATASE FAMILY PROTEIN (AFU_ORTHOLOGUE AFUA_3G09210)"/>
    <property type="match status" value="1"/>
</dbReference>
<dbReference type="Gene3D" id="3.60.10.10">
    <property type="entry name" value="Endonuclease/exonuclease/phosphatase"/>
    <property type="match status" value="1"/>
</dbReference>
<keyword evidence="2" id="KW-0255">Endonuclease</keyword>
<keyword evidence="3" id="KW-1185">Reference proteome</keyword>
<feature type="region of interest" description="Disordered" evidence="1">
    <location>
        <begin position="1"/>
        <end position="22"/>
    </location>
</feature>
<dbReference type="InterPro" id="IPR036691">
    <property type="entry name" value="Endo/exonu/phosph_ase_sf"/>
</dbReference>
<organism evidence="2 3">
    <name type="scientific">Actinomadura harenae</name>
    <dbReference type="NCBI Taxonomy" id="2483351"/>
    <lineage>
        <taxon>Bacteria</taxon>
        <taxon>Bacillati</taxon>
        <taxon>Actinomycetota</taxon>
        <taxon>Actinomycetes</taxon>
        <taxon>Streptosporangiales</taxon>
        <taxon>Thermomonosporaceae</taxon>
        <taxon>Actinomadura</taxon>
    </lineage>
</organism>
<comment type="caution">
    <text evidence="2">The sequence shown here is derived from an EMBL/GenBank/DDBJ whole genome shotgun (WGS) entry which is preliminary data.</text>
</comment>
<dbReference type="GO" id="GO:0004519">
    <property type="term" value="F:endonuclease activity"/>
    <property type="evidence" value="ECO:0007669"/>
    <property type="project" value="UniProtKB-KW"/>
</dbReference>
<dbReference type="PANTHER" id="PTHR42834:SF1">
    <property type="entry name" value="ENDONUCLEASE_EXONUCLEASE_PHOSPHATASE FAMILY PROTEIN (AFU_ORTHOLOGUE AFUA_3G09210)"/>
    <property type="match status" value="1"/>
</dbReference>
<dbReference type="OrthoDB" id="1016457at2"/>
<keyword evidence="2" id="KW-0540">Nuclease</keyword>
<sequence>AGAHDRTRRGGSLARPGGLPDPARIVLGDALAPLPSADVGDRLPGPVDGVLDYTASGFVLLPTSTPARTDGGVRPQSAPPAGRDELSVGTLNLENLSPDTPSDRVNALASDLVDGLGSPDLVTVTGVEDNSGAADDGTVAADQTVSELITAISAAGGPAYEWRSIAPHNNADGGEHGGNGRLGFLFRTDRGLAFSDRPSGSSDLGAPGVPDLAVAPTHVQADGKGGARLTLSPGRVAPADPAWAESRKPLAGELTWRGRRIIVIANHWDARTSADPIAYGRRQPFDRPSEARREAQARSLAAFVRTLRRTAPGANVIVTGNLGTGDGSAALRSLTAPGAGLRDLASDLAPQDRYTADSGGVAEDLDHILLSPALAKRPHKYRIVHRASEFADRAGDHDPSVVRITLAPPAGPASVRVPQPGGPAERPDAPLPLP</sequence>
<accession>A0A3M2L883</accession>